<dbReference type="EMBL" id="LWGZ01000138">
    <property type="protein sequence ID" value="OAX67694.1"/>
    <property type="molecule type" value="Genomic_DNA"/>
</dbReference>
<feature type="region of interest" description="Disordered" evidence="1">
    <location>
        <begin position="13"/>
        <end position="34"/>
    </location>
</feature>
<sequence>MLVVLFLREGPGGRDHRRAHHRARPGDPDHPGAVPTDTGALIITEVLPVVGPGSSGVLPAVRSLIRRPGIRLAFWIHFATMFSPDAFLLLWGTPFLTGGLGYSDAAAHAVLNIAVIASMVGALAFGPVISRFSGHRVQLALGGVGLMAGSWIALLAWPGPAPFALTALVAVVMAMGIPLSMIAFDVVRSHAPARQRGVATGLVNMGGFTAALITVLGSACCWTRRGPGPRRPTPCRPSAWPWRCSCRCGCSAGS</sequence>
<dbReference type="InterPro" id="IPR011701">
    <property type="entry name" value="MFS"/>
</dbReference>
<dbReference type="InterPro" id="IPR036259">
    <property type="entry name" value="MFS_trans_sf"/>
</dbReference>
<dbReference type="Gene3D" id="1.20.1250.20">
    <property type="entry name" value="MFS general substrate transporter like domains"/>
    <property type="match status" value="1"/>
</dbReference>
<dbReference type="Pfam" id="PF07690">
    <property type="entry name" value="MFS_1"/>
    <property type="match status" value="1"/>
</dbReference>
<proteinExistence type="predicted"/>
<feature type="transmembrane region" description="Helical" evidence="2">
    <location>
        <begin position="72"/>
        <end position="93"/>
    </location>
</feature>
<accession>A0A657IXJ9</accession>
<dbReference type="Proteomes" id="UP000092021">
    <property type="component" value="Unassembled WGS sequence"/>
</dbReference>
<name>A0A657IXJ9_9MICC</name>
<evidence type="ECO:0000256" key="2">
    <source>
        <dbReference type="SAM" id="Phobius"/>
    </source>
</evidence>
<feature type="transmembrane region" description="Helical" evidence="2">
    <location>
        <begin position="199"/>
        <end position="219"/>
    </location>
</feature>
<dbReference type="CDD" id="cd06174">
    <property type="entry name" value="MFS"/>
    <property type="match status" value="1"/>
</dbReference>
<feature type="transmembrane region" description="Helical" evidence="2">
    <location>
        <begin position="137"/>
        <end position="157"/>
    </location>
</feature>
<organism evidence="3 4">
    <name type="scientific">Rothia kristinae</name>
    <dbReference type="NCBI Taxonomy" id="37923"/>
    <lineage>
        <taxon>Bacteria</taxon>
        <taxon>Bacillati</taxon>
        <taxon>Actinomycetota</taxon>
        <taxon>Actinomycetes</taxon>
        <taxon>Micrococcales</taxon>
        <taxon>Micrococcaceae</taxon>
        <taxon>Rothia</taxon>
    </lineage>
</organism>
<feature type="transmembrane region" description="Helical" evidence="2">
    <location>
        <begin position="163"/>
        <end position="187"/>
    </location>
</feature>
<protein>
    <recommendedName>
        <fullName evidence="5">Major facilitator superfamily (MFS) profile domain-containing protein</fullName>
    </recommendedName>
</protein>
<dbReference type="GO" id="GO:0022857">
    <property type="term" value="F:transmembrane transporter activity"/>
    <property type="evidence" value="ECO:0007669"/>
    <property type="project" value="InterPro"/>
</dbReference>
<feature type="transmembrane region" description="Helical" evidence="2">
    <location>
        <begin position="105"/>
        <end position="125"/>
    </location>
</feature>
<keyword evidence="2" id="KW-0812">Transmembrane</keyword>
<comment type="caution">
    <text evidence="3">The sequence shown here is derived from an EMBL/GenBank/DDBJ whole genome shotgun (WGS) entry which is preliminary data.</text>
</comment>
<gene>
    <name evidence="3" type="ORF">A5N15_01665</name>
</gene>
<evidence type="ECO:0008006" key="5">
    <source>
        <dbReference type="Google" id="ProtNLM"/>
    </source>
</evidence>
<dbReference type="SUPFAM" id="SSF103473">
    <property type="entry name" value="MFS general substrate transporter"/>
    <property type="match status" value="1"/>
</dbReference>
<evidence type="ECO:0000313" key="3">
    <source>
        <dbReference type="EMBL" id="OAX67694.1"/>
    </source>
</evidence>
<reference evidence="3 4" key="1">
    <citation type="submission" date="2016-04" db="EMBL/GenBank/DDBJ databases">
        <title>Identification of putative biosynthetic pathways for the production of bioactive secondary metabolites by the marine actinomycete Kocuria kristinae RUTW2-3.</title>
        <authorList>
            <person name="Waterworth S.C."/>
            <person name="Walmsley T.A."/>
            <person name="Matongo T."/>
            <person name="Davies-Coleman M.T."/>
            <person name="Dorrington R.A."/>
        </authorList>
    </citation>
    <scope>NUCLEOTIDE SEQUENCE [LARGE SCALE GENOMIC DNA]</scope>
    <source>
        <strain evidence="3 4">RUTW4-5</strain>
    </source>
</reference>
<evidence type="ECO:0000256" key="1">
    <source>
        <dbReference type="SAM" id="MobiDB-lite"/>
    </source>
</evidence>
<keyword evidence="2" id="KW-1133">Transmembrane helix</keyword>
<dbReference type="AlphaFoldDB" id="A0A657IXJ9"/>
<keyword evidence="2" id="KW-0472">Membrane</keyword>
<evidence type="ECO:0000313" key="4">
    <source>
        <dbReference type="Proteomes" id="UP000092021"/>
    </source>
</evidence>